<accession>A0A8J2Z224</accession>
<dbReference type="Pfam" id="PF02515">
    <property type="entry name" value="CoA_transf_3"/>
    <property type="match status" value="1"/>
</dbReference>
<dbReference type="InterPro" id="IPR050483">
    <property type="entry name" value="CoA-transferase_III_domain"/>
</dbReference>
<dbReference type="SUPFAM" id="SSF89796">
    <property type="entry name" value="CoA-transferase family III (CaiB/BaiF)"/>
    <property type="match status" value="1"/>
</dbReference>
<comment type="caution">
    <text evidence="2">The sequence shown here is derived from an EMBL/GenBank/DDBJ whole genome shotgun (WGS) entry which is preliminary data.</text>
</comment>
<dbReference type="GO" id="GO:0008410">
    <property type="term" value="F:CoA-transferase activity"/>
    <property type="evidence" value="ECO:0007669"/>
    <property type="project" value="TreeGrafter"/>
</dbReference>
<dbReference type="InterPro" id="IPR023606">
    <property type="entry name" value="CoA-Trfase_III_dom_1_sf"/>
</dbReference>
<gene>
    <name evidence="2" type="ORF">GCM10011611_67560</name>
</gene>
<organism evidence="2 3">
    <name type="scientific">Aliidongia dinghuensis</name>
    <dbReference type="NCBI Taxonomy" id="1867774"/>
    <lineage>
        <taxon>Bacteria</taxon>
        <taxon>Pseudomonadati</taxon>
        <taxon>Pseudomonadota</taxon>
        <taxon>Alphaproteobacteria</taxon>
        <taxon>Rhodospirillales</taxon>
        <taxon>Dongiaceae</taxon>
        <taxon>Aliidongia</taxon>
    </lineage>
</organism>
<protein>
    <submittedName>
        <fullName evidence="2">CoA transferase</fullName>
    </submittedName>
</protein>
<dbReference type="PANTHER" id="PTHR48207">
    <property type="entry name" value="SUCCINATE--HYDROXYMETHYLGLUTARATE COA-TRANSFERASE"/>
    <property type="match status" value="1"/>
</dbReference>
<dbReference type="RefSeq" id="WP_189052630.1">
    <property type="nucleotide sequence ID" value="NZ_BMJQ01000041.1"/>
</dbReference>
<proteinExistence type="predicted"/>
<evidence type="ECO:0000313" key="3">
    <source>
        <dbReference type="Proteomes" id="UP000646365"/>
    </source>
</evidence>
<keyword evidence="3" id="KW-1185">Reference proteome</keyword>
<dbReference type="InterPro" id="IPR044855">
    <property type="entry name" value="CoA-Trfase_III_dom3_sf"/>
</dbReference>
<reference evidence="2" key="2">
    <citation type="submission" date="2020-09" db="EMBL/GenBank/DDBJ databases">
        <authorList>
            <person name="Sun Q."/>
            <person name="Zhou Y."/>
        </authorList>
    </citation>
    <scope>NUCLEOTIDE SEQUENCE</scope>
    <source>
        <strain evidence="2">CGMCC 1.15725</strain>
    </source>
</reference>
<sequence length="398" mass="43247">MLSKALSGLTVLDFGQLIAGPVAAMWLADMGATVIKVEPPGGELARRLGPPWHNDESLTALTSNRNKLGLCIDLKQPEARSVIERLMPNVDVVVENFRPGVAERLGIGHERLRAFRPDLITCSVSAFGQNGAWRDRPGVDGVIQAASGLMSAISSPDGSPGKVPLPFADMMGALFATMAILGALRQRDATGRGEHLDVSLYSATLMVQHLNLAGYLNSGELPVPTGSAAPYAAVNEALPTSDGWLMVAAYQEARWQRLCRIVDRSDLASDPRFATNRERVRNRRELRAVLDPIFRRRRTDEWLSLLVEADILAARVDDYEDLTRSDQYRASGIEIEVDAPKAGSFRMPGFALGGPASPASPPPLVGQHSREILARFDFSASEIERLEANSVIFTGNKQ</sequence>
<dbReference type="Gene3D" id="3.40.50.10540">
    <property type="entry name" value="Crotonobetainyl-coa:carnitine coa-transferase, domain 1"/>
    <property type="match status" value="1"/>
</dbReference>
<dbReference type="Proteomes" id="UP000646365">
    <property type="component" value="Unassembled WGS sequence"/>
</dbReference>
<keyword evidence="1 2" id="KW-0808">Transferase</keyword>
<name>A0A8J2Z224_9PROT</name>
<dbReference type="AlphaFoldDB" id="A0A8J2Z224"/>
<dbReference type="InterPro" id="IPR003673">
    <property type="entry name" value="CoA-Trfase_fam_III"/>
</dbReference>
<evidence type="ECO:0000256" key="1">
    <source>
        <dbReference type="ARBA" id="ARBA00022679"/>
    </source>
</evidence>
<evidence type="ECO:0000313" key="2">
    <source>
        <dbReference type="EMBL" id="GGF51547.1"/>
    </source>
</evidence>
<dbReference type="EMBL" id="BMJQ01000041">
    <property type="protein sequence ID" value="GGF51547.1"/>
    <property type="molecule type" value="Genomic_DNA"/>
</dbReference>
<dbReference type="PANTHER" id="PTHR48207:SF4">
    <property type="entry name" value="BLL6097 PROTEIN"/>
    <property type="match status" value="1"/>
</dbReference>
<reference evidence="2" key="1">
    <citation type="journal article" date="2014" name="Int. J. Syst. Evol. Microbiol.">
        <title>Complete genome sequence of Corynebacterium casei LMG S-19264T (=DSM 44701T), isolated from a smear-ripened cheese.</title>
        <authorList>
            <consortium name="US DOE Joint Genome Institute (JGI-PGF)"/>
            <person name="Walter F."/>
            <person name="Albersmeier A."/>
            <person name="Kalinowski J."/>
            <person name="Ruckert C."/>
        </authorList>
    </citation>
    <scope>NUCLEOTIDE SEQUENCE</scope>
    <source>
        <strain evidence="2">CGMCC 1.15725</strain>
    </source>
</reference>
<dbReference type="Gene3D" id="3.30.1540.10">
    <property type="entry name" value="formyl-coa transferase, domain 3"/>
    <property type="match status" value="1"/>
</dbReference>